<dbReference type="InterPro" id="IPR012675">
    <property type="entry name" value="Beta-grasp_dom_sf"/>
</dbReference>
<keyword evidence="5" id="KW-1185">Reference proteome</keyword>
<proteinExistence type="inferred from homology"/>
<accession>A0A917HIF8</accession>
<dbReference type="Gene3D" id="3.10.20.30">
    <property type="match status" value="1"/>
</dbReference>
<dbReference type="GO" id="GO:0000166">
    <property type="term" value="F:nucleotide binding"/>
    <property type="evidence" value="ECO:0007669"/>
    <property type="project" value="UniProtKB-KW"/>
</dbReference>
<organism evidence="4 5">
    <name type="scientific">Edaphobacter dinghuensis</name>
    <dbReference type="NCBI Taxonomy" id="1560005"/>
    <lineage>
        <taxon>Bacteria</taxon>
        <taxon>Pseudomonadati</taxon>
        <taxon>Acidobacteriota</taxon>
        <taxon>Terriglobia</taxon>
        <taxon>Terriglobales</taxon>
        <taxon>Acidobacteriaceae</taxon>
        <taxon>Edaphobacter</taxon>
    </lineage>
</organism>
<reference evidence="4" key="1">
    <citation type="journal article" date="2014" name="Int. J. Syst. Evol. Microbiol.">
        <title>Complete genome sequence of Corynebacterium casei LMG S-19264T (=DSM 44701T), isolated from a smear-ripened cheese.</title>
        <authorList>
            <consortium name="US DOE Joint Genome Institute (JGI-PGF)"/>
            <person name="Walter F."/>
            <person name="Albersmeier A."/>
            <person name="Kalinowski J."/>
            <person name="Ruckert C."/>
        </authorList>
    </citation>
    <scope>NUCLEOTIDE SEQUENCE</scope>
    <source>
        <strain evidence="4">CGMCC 1.12997</strain>
    </source>
</reference>
<dbReference type="InterPro" id="IPR016155">
    <property type="entry name" value="Mopterin_synth/thiamin_S_b"/>
</dbReference>
<name>A0A917HIF8_9BACT</name>
<evidence type="ECO:0000313" key="4">
    <source>
        <dbReference type="EMBL" id="GGG80714.1"/>
    </source>
</evidence>
<evidence type="ECO:0000313" key="5">
    <source>
        <dbReference type="Proteomes" id="UP000647241"/>
    </source>
</evidence>
<dbReference type="PANTHER" id="PTHR33359">
    <property type="entry name" value="MOLYBDOPTERIN SYNTHASE SULFUR CARRIER SUBUNIT"/>
    <property type="match status" value="1"/>
</dbReference>
<reference evidence="4" key="2">
    <citation type="submission" date="2020-09" db="EMBL/GenBank/DDBJ databases">
        <authorList>
            <person name="Sun Q."/>
            <person name="Zhou Y."/>
        </authorList>
    </citation>
    <scope>NUCLEOTIDE SEQUENCE</scope>
    <source>
        <strain evidence="4">CGMCC 1.12997</strain>
    </source>
</reference>
<dbReference type="GO" id="GO:0006777">
    <property type="term" value="P:Mo-molybdopterin cofactor biosynthetic process"/>
    <property type="evidence" value="ECO:0007669"/>
    <property type="project" value="InterPro"/>
</dbReference>
<sequence>MRVNVLYFGILKDLFASERNSVDLPEGATVDVLLSLLRGQTSKQSEAWRTLAVAVNREYATLSTVLREGDEIALLPPVSGGAQGRCGA</sequence>
<dbReference type="CDD" id="cd00754">
    <property type="entry name" value="Ubl_MoaD"/>
    <property type="match status" value="1"/>
</dbReference>
<comment type="caution">
    <text evidence="4">The sequence shown here is derived from an EMBL/GenBank/DDBJ whole genome shotgun (WGS) entry which is preliminary data.</text>
</comment>
<dbReference type="InterPro" id="IPR003749">
    <property type="entry name" value="ThiS/MoaD-like"/>
</dbReference>
<dbReference type="GO" id="GO:1990133">
    <property type="term" value="C:molybdopterin adenylyltransferase complex"/>
    <property type="evidence" value="ECO:0007669"/>
    <property type="project" value="TreeGrafter"/>
</dbReference>
<evidence type="ECO:0000256" key="1">
    <source>
        <dbReference type="ARBA" id="ARBA00022741"/>
    </source>
</evidence>
<dbReference type="PANTHER" id="PTHR33359:SF1">
    <property type="entry name" value="MOLYBDOPTERIN SYNTHASE SULFUR CARRIER SUBUNIT"/>
    <property type="match status" value="1"/>
</dbReference>
<dbReference type="InterPro" id="IPR044672">
    <property type="entry name" value="MOCS2A"/>
</dbReference>
<keyword evidence="1" id="KW-0547">Nucleotide-binding</keyword>
<dbReference type="RefSeq" id="WP_188554567.1">
    <property type="nucleotide sequence ID" value="NZ_BMGT01000003.1"/>
</dbReference>
<dbReference type="EMBL" id="BMGT01000003">
    <property type="protein sequence ID" value="GGG80714.1"/>
    <property type="molecule type" value="Genomic_DNA"/>
</dbReference>
<comment type="similarity">
    <text evidence="2">Belongs to the MoaD family.</text>
</comment>
<dbReference type="Proteomes" id="UP000647241">
    <property type="component" value="Unassembled WGS sequence"/>
</dbReference>
<evidence type="ECO:0000256" key="2">
    <source>
        <dbReference type="ARBA" id="ARBA00024200"/>
    </source>
</evidence>
<protein>
    <recommendedName>
        <fullName evidence="3">Molybdopterin synthase sulfur carrier subunit</fullName>
    </recommendedName>
</protein>
<dbReference type="SUPFAM" id="SSF54285">
    <property type="entry name" value="MoaD/ThiS"/>
    <property type="match status" value="1"/>
</dbReference>
<evidence type="ECO:0000256" key="3">
    <source>
        <dbReference type="ARBA" id="ARBA00024247"/>
    </source>
</evidence>
<dbReference type="Pfam" id="PF02597">
    <property type="entry name" value="ThiS"/>
    <property type="match status" value="1"/>
</dbReference>
<dbReference type="AlphaFoldDB" id="A0A917HIF8"/>
<gene>
    <name evidence="4" type="ORF">GCM10011585_25170</name>
</gene>